<proteinExistence type="predicted"/>
<gene>
    <name evidence="1" type="ORF">mRhiFer1_009544</name>
</gene>
<comment type="caution">
    <text evidence="1">The sequence shown here is derived from an EMBL/GenBank/DDBJ whole genome shotgun (WGS) entry which is preliminary data.</text>
</comment>
<evidence type="ECO:0000313" key="2">
    <source>
        <dbReference type="Proteomes" id="UP000585614"/>
    </source>
</evidence>
<protein>
    <submittedName>
        <fullName evidence="1">Uncharacterized protein</fullName>
    </submittedName>
</protein>
<evidence type="ECO:0000313" key="1">
    <source>
        <dbReference type="EMBL" id="KAF6272383.1"/>
    </source>
</evidence>
<sequence length="126" mass="14458">MWSLGFSDKSEGSVAALRATQARPIHWQRLMAEKLRRPHHTGGDCGMSRRQVCSDHGARRCSTLLPGDPAAEVLFYKHNQDHMFQKHENELSGMEMLDKIYSTKLTQKPICSKYFMLALMKQCTIF</sequence>
<accession>A0A7J7R8I0</accession>
<dbReference type="Proteomes" id="UP000585614">
    <property type="component" value="Unassembled WGS sequence"/>
</dbReference>
<dbReference type="AlphaFoldDB" id="A0A7J7R8I0"/>
<organism evidence="1 2">
    <name type="scientific">Rhinolophus ferrumequinum</name>
    <name type="common">Greater horseshoe bat</name>
    <dbReference type="NCBI Taxonomy" id="59479"/>
    <lineage>
        <taxon>Eukaryota</taxon>
        <taxon>Metazoa</taxon>
        <taxon>Chordata</taxon>
        <taxon>Craniata</taxon>
        <taxon>Vertebrata</taxon>
        <taxon>Euteleostomi</taxon>
        <taxon>Mammalia</taxon>
        <taxon>Eutheria</taxon>
        <taxon>Laurasiatheria</taxon>
        <taxon>Chiroptera</taxon>
        <taxon>Yinpterochiroptera</taxon>
        <taxon>Rhinolophoidea</taxon>
        <taxon>Rhinolophidae</taxon>
        <taxon>Rhinolophinae</taxon>
        <taxon>Rhinolophus</taxon>
    </lineage>
</organism>
<reference evidence="1 2" key="1">
    <citation type="journal article" date="2020" name="Nature">
        <title>Six reference-quality genomes reveal evolution of bat adaptations.</title>
        <authorList>
            <person name="Jebb D."/>
            <person name="Huang Z."/>
            <person name="Pippel M."/>
            <person name="Hughes G.M."/>
            <person name="Lavrichenko K."/>
            <person name="Devanna P."/>
            <person name="Winkler S."/>
            <person name="Jermiin L.S."/>
            <person name="Skirmuntt E.C."/>
            <person name="Katzourakis A."/>
            <person name="Burkitt-Gray L."/>
            <person name="Ray D.A."/>
            <person name="Sullivan K.A.M."/>
            <person name="Roscito J.G."/>
            <person name="Kirilenko B.M."/>
            <person name="Davalos L.M."/>
            <person name="Corthals A.P."/>
            <person name="Power M.L."/>
            <person name="Jones G."/>
            <person name="Ransome R.D."/>
            <person name="Dechmann D.K.N."/>
            <person name="Locatelli A.G."/>
            <person name="Puechmaille S.J."/>
            <person name="Fedrigo O."/>
            <person name="Jarvis E.D."/>
            <person name="Hiller M."/>
            <person name="Vernes S.C."/>
            <person name="Myers E.W."/>
            <person name="Teeling E.C."/>
        </authorList>
    </citation>
    <scope>NUCLEOTIDE SEQUENCE [LARGE SCALE GENOMIC DNA]</scope>
    <source>
        <strain evidence="1">MRhiFer1</strain>
        <tissue evidence="1">Lung</tissue>
    </source>
</reference>
<dbReference type="EMBL" id="JACAGC010000029">
    <property type="protein sequence ID" value="KAF6272383.1"/>
    <property type="molecule type" value="Genomic_DNA"/>
</dbReference>
<name>A0A7J7R8I0_RHIFE</name>